<keyword evidence="1" id="KW-0732">Signal</keyword>
<dbReference type="Proteomes" id="UP000326924">
    <property type="component" value="Unassembled WGS sequence"/>
</dbReference>
<feature type="signal peptide" evidence="1">
    <location>
        <begin position="1"/>
        <end position="20"/>
    </location>
</feature>
<dbReference type="AlphaFoldDB" id="A0A5J5F3U6"/>
<gene>
    <name evidence="2" type="ORF">FN846DRAFT_888041</name>
</gene>
<dbReference type="EMBL" id="VXIS01000040">
    <property type="protein sequence ID" value="KAA8911009.1"/>
    <property type="molecule type" value="Genomic_DNA"/>
</dbReference>
<evidence type="ECO:0000313" key="3">
    <source>
        <dbReference type="Proteomes" id="UP000326924"/>
    </source>
</evidence>
<accession>A0A5J5F3U6</accession>
<sequence length="100" mass="11117">MKIASATIVLLTSLVGLTAAWDIEVAYSDNTRLKFHGHTNSHCTKFKKTDADITSVYFKGSTFADTWELFADDKCKHLVAKGKHGLSSVPVRKYGSYKVF</sequence>
<evidence type="ECO:0000313" key="2">
    <source>
        <dbReference type="EMBL" id="KAA8911009.1"/>
    </source>
</evidence>
<dbReference type="InParanoid" id="A0A5J5F3U6"/>
<feature type="chain" id="PRO_5023809298" evidence="1">
    <location>
        <begin position="21"/>
        <end position="100"/>
    </location>
</feature>
<comment type="caution">
    <text evidence="2">The sequence shown here is derived from an EMBL/GenBank/DDBJ whole genome shotgun (WGS) entry which is preliminary data.</text>
</comment>
<reference evidence="2 3" key="1">
    <citation type="submission" date="2019-09" db="EMBL/GenBank/DDBJ databases">
        <title>Draft genome of the ectomycorrhizal ascomycete Sphaerosporella brunnea.</title>
        <authorList>
            <consortium name="DOE Joint Genome Institute"/>
            <person name="Benucci G.M."/>
            <person name="Marozzi G."/>
            <person name="Antonielli L."/>
            <person name="Sanchez S."/>
            <person name="Marco P."/>
            <person name="Wang X."/>
            <person name="Falini L.B."/>
            <person name="Barry K."/>
            <person name="Haridas S."/>
            <person name="Lipzen A."/>
            <person name="Labutti K."/>
            <person name="Grigoriev I.V."/>
            <person name="Murat C."/>
            <person name="Martin F."/>
            <person name="Albertini E."/>
            <person name="Donnini D."/>
            <person name="Bonito G."/>
        </authorList>
    </citation>
    <scope>NUCLEOTIDE SEQUENCE [LARGE SCALE GENOMIC DNA]</scope>
    <source>
        <strain evidence="2 3">Sb_GMNB300</strain>
    </source>
</reference>
<protein>
    <submittedName>
        <fullName evidence="2">Uncharacterized protein</fullName>
    </submittedName>
</protein>
<name>A0A5J5F3U6_9PEZI</name>
<evidence type="ECO:0000256" key="1">
    <source>
        <dbReference type="SAM" id="SignalP"/>
    </source>
</evidence>
<organism evidence="2 3">
    <name type="scientific">Sphaerosporella brunnea</name>
    <dbReference type="NCBI Taxonomy" id="1250544"/>
    <lineage>
        <taxon>Eukaryota</taxon>
        <taxon>Fungi</taxon>
        <taxon>Dikarya</taxon>
        <taxon>Ascomycota</taxon>
        <taxon>Pezizomycotina</taxon>
        <taxon>Pezizomycetes</taxon>
        <taxon>Pezizales</taxon>
        <taxon>Pyronemataceae</taxon>
        <taxon>Sphaerosporella</taxon>
    </lineage>
</organism>
<keyword evidence="3" id="KW-1185">Reference proteome</keyword>
<dbReference type="OrthoDB" id="5361929at2759"/>
<proteinExistence type="predicted"/>